<evidence type="ECO:0000256" key="4">
    <source>
        <dbReference type="ARBA" id="ARBA00022475"/>
    </source>
</evidence>
<dbReference type="AlphaFoldDB" id="A0A8H7AF08"/>
<evidence type="ECO:0000256" key="8">
    <source>
        <dbReference type="SAM" id="MobiDB-lite"/>
    </source>
</evidence>
<dbReference type="Proteomes" id="UP000606974">
    <property type="component" value="Unassembled WGS sequence"/>
</dbReference>
<keyword evidence="3" id="KW-0813">Transport</keyword>
<dbReference type="Gene3D" id="3.30.460.20">
    <property type="entry name" value="CorA soluble domain-like"/>
    <property type="match status" value="1"/>
</dbReference>
<sequence length="628" mass="70994">MATPMGNHESSWNTANDPGSSQPSQPSHVDLEAQSTPFPVLEVIPEDLRVEIMDSGKRSHEASTPITSVRRSATGLSHASVKSLRRRGRSNTSKYAPEHLGGKAGAWQPGLEPGVDTSDPAPHYDHSSHLDELHPEDLNTHCEITIVDFSQNKMEMYELDNDELADFLKQPKAKWVTCRWINVNGLSWDVIRILGNHKGLHRLAVEDLMHTRNRSKVDWYNDHTFVIVALQKLETLHNLHESSSESDSEEDSKPHWKKMRKTKEGERKVKKKSRRKARNGVIWDFWNDILGNRKQKHTPNPNELNSAKAFAMTNPDVPTHSARTLQRYHAGANQDRVDYMERHAILKPKNYKVIMEQVSIFLNDDNTVTSFFEASAKAIEDPIVRRLKVPETILRQSCDASMVLQAIIDAIIDLSLEVSGAYQDALGGLELDVLTDPDIHQAKRLYILTSEIAVLRNAVQPITSVVTALKGHKSDAPVSTPGAKTPNFFPKEFKSGGTITPLTQTYLGDVEDHCILITDSYDQMRRSADNLVDLIFNTIGAYQNESMRQLTLVTCLFLPLTFLCGYFGMNFEIFPAIANDADTYFWKIAVPSVVAAMLFLMRDKIWRWTLRQADQGLIIRGRRRRGEK</sequence>
<evidence type="ECO:0000256" key="3">
    <source>
        <dbReference type="ARBA" id="ARBA00022448"/>
    </source>
</evidence>
<feature type="region of interest" description="Disordered" evidence="8">
    <location>
        <begin position="55"/>
        <end position="132"/>
    </location>
</feature>
<dbReference type="PANTHER" id="PTHR46494:SF1">
    <property type="entry name" value="CORA FAMILY METAL ION TRANSPORTER (EUROFUNG)"/>
    <property type="match status" value="1"/>
</dbReference>
<dbReference type="InterPro" id="IPR045861">
    <property type="entry name" value="CorA_cytoplasmic_dom"/>
</dbReference>
<evidence type="ECO:0000256" key="7">
    <source>
        <dbReference type="ARBA" id="ARBA00023136"/>
    </source>
</evidence>
<dbReference type="GO" id="GO:0015095">
    <property type="term" value="F:magnesium ion transmembrane transporter activity"/>
    <property type="evidence" value="ECO:0007669"/>
    <property type="project" value="TreeGrafter"/>
</dbReference>
<dbReference type="OrthoDB" id="165352at2759"/>
<dbReference type="InterPro" id="IPR045863">
    <property type="entry name" value="CorA_TM1_TM2"/>
</dbReference>
<dbReference type="PANTHER" id="PTHR46494">
    <property type="entry name" value="CORA FAMILY METAL ION TRANSPORTER (EUROFUNG)"/>
    <property type="match status" value="1"/>
</dbReference>
<dbReference type="GO" id="GO:0050897">
    <property type="term" value="F:cobalt ion binding"/>
    <property type="evidence" value="ECO:0007669"/>
    <property type="project" value="TreeGrafter"/>
</dbReference>
<name>A0A8H7AF08_9EURO</name>
<evidence type="ECO:0000256" key="1">
    <source>
        <dbReference type="ARBA" id="ARBA00004651"/>
    </source>
</evidence>
<reference evidence="10" key="1">
    <citation type="submission" date="2020-02" db="EMBL/GenBank/DDBJ databases">
        <authorList>
            <person name="Palmer J.M."/>
        </authorList>
    </citation>
    <scope>NUCLEOTIDE SEQUENCE</scope>
    <source>
        <strain evidence="10">EPUS1.4</strain>
        <tissue evidence="10">Thallus</tissue>
    </source>
</reference>
<feature type="compositionally biased region" description="Polar residues" evidence="8">
    <location>
        <begin position="8"/>
        <end position="37"/>
    </location>
</feature>
<evidence type="ECO:0000256" key="2">
    <source>
        <dbReference type="ARBA" id="ARBA00009765"/>
    </source>
</evidence>
<dbReference type="InterPro" id="IPR002523">
    <property type="entry name" value="MgTranspt_CorA/ZnTranspt_ZntB"/>
</dbReference>
<gene>
    <name evidence="10" type="ORF">GJ744_011210</name>
</gene>
<comment type="subcellular location">
    <subcellularLocation>
        <location evidence="1">Cell membrane</location>
        <topology evidence="1">Multi-pass membrane protein</topology>
    </subcellularLocation>
</comment>
<feature type="region of interest" description="Disordered" evidence="8">
    <location>
        <begin position="240"/>
        <end position="275"/>
    </location>
</feature>
<feature type="compositionally biased region" description="Polar residues" evidence="8">
    <location>
        <begin position="62"/>
        <end position="77"/>
    </location>
</feature>
<feature type="compositionally biased region" description="Basic and acidic residues" evidence="8">
    <location>
        <begin position="122"/>
        <end position="132"/>
    </location>
</feature>
<evidence type="ECO:0008006" key="12">
    <source>
        <dbReference type="Google" id="ProtNLM"/>
    </source>
</evidence>
<dbReference type="GO" id="GO:0005886">
    <property type="term" value="C:plasma membrane"/>
    <property type="evidence" value="ECO:0007669"/>
    <property type="project" value="UniProtKB-SubCell"/>
</dbReference>
<dbReference type="GO" id="GO:0015087">
    <property type="term" value="F:cobalt ion transmembrane transporter activity"/>
    <property type="evidence" value="ECO:0007669"/>
    <property type="project" value="TreeGrafter"/>
</dbReference>
<feature type="transmembrane region" description="Helical" evidence="9">
    <location>
        <begin position="584"/>
        <end position="601"/>
    </location>
</feature>
<dbReference type="Gene3D" id="1.20.58.340">
    <property type="entry name" value="Magnesium transport protein CorA, transmembrane region"/>
    <property type="match status" value="2"/>
</dbReference>
<proteinExistence type="inferred from homology"/>
<keyword evidence="4" id="KW-1003">Cell membrane</keyword>
<evidence type="ECO:0000313" key="11">
    <source>
        <dbReference type="Proteomes" id="UP000606974"/>
    </source>
</evidence>
<protein>
    <recommendedName>
        <fullName evidence="12">Magnesium transport protein CorA</fullName>
    </recommendedName>
</protein>
<accession>A0A8H7AF08</accession>
<feature type="transmembrane region" description="Helical" evidence="9">
    <location>
        <begin position="550"/>
        <end position="569"/>
    </location>
</feature>
<evidence type="ECO:0000256" key="5">
    <source>
        <dbReference type="ARBA" id="ARBA00022692"/>
    </source>
</evidence>
<feature type="region of interest" description="Disordered" evidence="8">
    <location>
        <begin position="1"/>
        <end position="38"/>
    </location>
</feature>
<evidence type="ECO:0000256" key="6">
    <source>
        <dbReference type="ARBA" id="ARBA00022989"/>
    </source>
</evidence>
<organism evidence="10 11">
    <name type="scientific">Endocarpon pusillum</name>
    <dbReference type="NCBI Taxonomy" id="364733"/>
    <lineage>
        <taxon>Eukaryota</taxon>
        <taxon>Fungi</taxon>
        <taxon>Dikarya</taxon>
        <taxon>Ascomycota</taxon>
        <taxon>Pezizomycotina</taxon>
        <taxon>Eurotiomycetes</taxon>
        <taxon>Chaetothyriomycetidae</taxon>
        <taxon>Verrucariales</taxon>
        <taxon>Verrucariaceae</taxon>
        <taxon>Endocarpon</taxon>
    </lineage>
</organism>
<comment type="similarity">
    <text evidence="2">Belongs to the CorA metal ion transporter (MIT) (TC 1.A.35) family.</text>
</comment>
<evidence type="ECO:0000313" key="10">
    <source>
        <dbReference type="EMBL" id="KAF7506864.1"/>
    </source>
</evidence>
<dbReference type="SUPFAM" id="SSF144083">
    <property type="entry name" value="Magnesium transport protein CorA, transmembrane region"/>
    <property type="match status" value="1"/>
</dbReference>
<dbReference type="Pfam" id="PF01544">
    <property type="entry name" value="CorA"/>
    <property type="match status" value="1"/>
</dbReference>
<keyword evidence="7 9" id="KW-0472">Membrane</keyword>
<dbReference type="GO" id="GO:0000287">
    <property type="term" value="F:magnesium ion binding"/>
    <property type="evidence" value="ECO:0007669"/>
    <property type="project" value="TreeGrafter"/>
</dbReference>
<keyword evidence="11" id="KW-1185">Reference proteome</keyword>
<keyword evidence="6 9" id="KW-1133">Transmembrane helix</keyword>
<dbReference type="EMBL" id="JAACFV010000079">
    <property type="protein sequence ID" value="KAF7506864.1"/>
    <property type="molecule type" value="Genomic_DNA"/>
</dbReference>
<evidence type="ECO:0000256" key="9">
    <source>
        <dbReference type="SAM" id="Phobius"/>
    </source>
</evidence>
<comment type="caution">
    <text evidence="10">The sequence shown here is derived from an EMBL/GenBank/DDBJ whole genome shotgun (WGS) entry which is preliminary data.</text>
</comment>
<keyword evidence="5 9" id="KW-0812">Transmembrane</keyword>
<dbReference type="SUPFAM" id="SSF143865">
    <property type="entry name" value="CorA soluble domain-like"/>
    <property type="match status" value="1"/>
</dbReference>